<feature type="domain" description="Sulfatase N-terminal" evidence="3">
    <location>
        <begin position="2"/>
        <end position="339"/>
    </location>
</feature>
<dbReference type="InterPro" id="IPR050738">
    <property type="entry name" value="Sulfatase"/>
</dbReference>
<dbReference type="GeneID" id="78819237"/>
<dbReference type="GO" id="GO:0016787">
    <property type="term" value="F:hydrolase activity"/>
    <property type="evidence" value="ECO:0007669"/>
    <property type="project" value="UniProtKB-KW"/>
</dbReference>
<keyword evidence="5" id="KW-1185">Reference proteome</keyword>
<gene>
    <name evidence="4" type="ORF">ACFQMA_03950</name>
</gene>
<dbReference type="InterPro" id="IPR017850">
    <property type="entry name" value="Alkaline_phosphatase_core_sf"/>
</dbReference>
<dbReference type="Proteomes" id="UP001596432">
    <property type="component" value="Unassembled WGS sequence"/>
</dbReference>
<sequence length="465" mass="51861">MRNVVVLCYDSVRKDFYDLYAPRVRALSDVSMDECRAASSWTVPSHGSMVTGDLPHEHGVHTHDRNYASIPVEETLFAAMPDHRRIGISSNVFASEAFQFDRFFDEFETVTEARRFPRGVDPVDYISPDDGGLVRNQLRLLADSARHDQPLRSGANAALAYADSLSRRLPVPRLFDGGTKPLLRSARQKVRRTDGPFFLFVNFMESHLPLEPTAGYDESLYSAPDTFSTGDRSVWELLGSAEEYPEYLRRRRGLYGASIDYLDRHVSEFIADLREETDRETTVVVTADHGENLGYPGDGGLVRHKSSLSEGLLHVPCDIVNPPDGAAPPTGRFTSHLDFDTLLPALGRGEFPDIGREAVPAELVGLSAGPNPDPEHEHWDRMIRTVLHGDQKEIRDSTGRTVRCDLDPDRPSWQGPPTDIDSVSPVWSQFFDGDLCEYKRRASGDEDAAAVSASVEQRLAELGYQ</sequence>
<dbReference type="PANTHER" id="PTHR42693">
    <property type="entry name" value="ARYLSULFATASE FAMILY MEMBER"/>
    <property type="match status" value="1"/>
</dbReference>
<dbReference type="InterPro" id="IPR000917">
    <property type="entry name" value="Sulfatase_N"/>
</dbReference>
<dbReference type="RefSeq" id="WP_274324591.1">
    <property type="nucleotide sequence ID" value="NZ_CP118158.1"/>
</dbReference>
<accession>A0ABD5XV98</accession>
<dbReference type="Pfam" id="PF00884">
    <property type="entry name" value="Sulfatase"/>
    <property type="match status" value="1"/>
</dbReference>
<dbReference type="EMBL" id="JBHTAS010000001">
    <property type="protein sequence ID" value="MFC7138990.1"/>
    <property type="molecule type" value="Genomic_DNA"/>
</dbReference>
<proteinExistence type="inferred from homology"/>
<evidence type="ECO:0000259" key="3">
    <source>
        <dbReference type="Pfam" id="PF00884"/>
    </source>
</evidence>
<dbReference type="Gene3D" id="3.40.720.10">
    <property type="entry name" value="Alkaline Phosphatase, subunit A"/>
    <property type="match status" value="1"/>
</dbReference>
<name>A0ABD5XV98_9EURY</name>
<comment type="similarity">
    <text evidence="1">Belongs to the sulfatase family.</text>
</comment>
<dbReference type="SUPFAM" id="SSF53649">
    <property type="entry name" value="Alkaline phosphatase-like"/>
    <property type="match status" value="1"/>
</dbReference>
<comment type="caution">
    <text evidence="4">The sequence shown here is derived from an EMBL/GenBank/DDBJ whole genome shotgun (WGS) entry which is preliminary data.</text>
</comment>
<evidence type="ECO:0000256" key="1">
    <source>
        <dbReference type="ARBA" id="ARBA00008779"/>
    </source>
</evidence>
<keyword evidence="2" id="KW-0378">Hydrolase</keyword>
<dbReference type="AlphaFoldDB" id="A0ABD5XV98"/>
<reference evidence="4 5" key="1">
    <citation type="journal article" date="2019" name="Int. J. Syst. Evol. Microbiol.">
        <title>The Global Catalogue of Microorganisms (GCM) 10K type strain sequencing project: providing services to taxonomists for standard genome sequencing and annotation.</title>
        <authorList>
            <consortium name="The Broad Institute Genomics Platform"/>
            <consortium name="The Broad Institute Genome Sequencing Center for Infectious Disease"/>
            <person name="Wu L."/>
            <person name="Ma J."/>
        </authorList>
    </citation>
    <scope>NUCLEOTIDE SEQUENCE [LARGE SCALE GENOMIC DNA]</scope>
    <source>
        <strain evidence="4 5">XZYJT29</strain>
    </source>
</reference>
<evidence type="ECO:0000313" key="5">
    <source>
        <dbReference type="Proteomes" id="UP001596432"/>
    </source>
</evidence>
<evidence type="ECO:0000313" key="4">
    <source>
        <dbReference type="EMBL" id="MFC7138990.1"/>
    </source>
</evidence>
<evidence type="ECO:0000256" key="2">
    <source>
        <dbReference type="ARBA" id="ARBA00022801"/>
    </source>
</evidence>
<organism evidence="4 5">
    <name type="scientific">Halosimplex aquaticum</name>
    <dbReference type="NCBI Taxonomy" id="3026162"/>
    <lineage>
        <taxon>Archaea</taxon>
        <taxon>Methanobacteriati</taxon>
        <taxon>Methanobacteriota</taxon>
        <taxon>Stenosarchaea group</taxon>
        <taxon>Halobacteria</taxon>
        <taxon>Halobacteriales</taxon>
        <taxon>Haloarculaceae</taxon>
        <taxon>Halosimplex</taxon>
    </lineage>
</organism>
<dbReference type="PANTHER" id="PTHR42693:SF53">
    <property type="entry name" value="ENDO-4-O-SULFATASE"/>
    <property type="match status" value="1"/>
</dbReference>
<protein>
    <submittedName>
        <fullName evidence="4">Sulfatase-like hydrolase/transferase</fullName>
    </submittedName>
</protein>